<dbReference type="HOGENOM" id="CLU_132494_0_0_7"/>
<dbReference type="InterPro" id="IPR007809">
    <property type="entry name" value="FlgN-like"/>
</dbReference>
<comment type="function">
    <text evidence="1">Required for the efficient initiation of filament assembly.</text>
</comment>
<evidence type="ECO:0000313" key="5">
    <source>
        <dbReference type="EMBL" id="AGH94790.1"/>
    </source>
</evidence>
<proteinExistence type="inferred from homology"/>
<comment type="similarity">
    <text evidence="2">Belongs to the FlgN family.</text>
</comment>
<dbReference type="Pfam" id="PF05130">
    <property type="entry name" value="FlgN"/>
    <property type="match status" value="1"/>
</dbReference>
<dbReference type="AlphaFoldDB" id="M4V8K7"/>
<organism evidence="5 6">
    <name type="scientific">Pseudobdellovibrio exovorus JSS</name>
    <dbReference type="NCBI Taxonomy" id="1184267"/>
    <lineage>
        <taxon>Bacteria</taxon>
        <taxon>Pseudomonadati</taxon>
        <taxon>Bdellovibrionota</taxon>
        <taxon>Bdellovibrionia</taxon>
        <taxon>Bdellovibrionales</taxon>
        <taxon>Pseudobdellovibrionaceae</taxon>
        <taxon>Pseudobdellovibrio</taxon>
    </lineage>
</organism>
<evidence type="ECO:0000256" key="3">
    <source>
        <dbReference type="ARBA" id="ARBA00022795"/>
    </source>
</evidence>
<evidence type="ECO:0000256" key="1">
    <source>
        <dbReference type="ARBA" id="ARBA00002397"/>
    </source>
</evidence>
<evidence type="ECO:0008006" key="7">
    <source>
        <dbReference type="Google" id="ProtNLM"/>
    </source>
</evidence>
<dbReference type="KEGG" id="bex:A11Q_570"/>
<reference evidence="5 6" key="1">
    <citation type="journal article" date="2013" name="ISME J.">
        <title>By their genes ye shall know them: genomic signatures of predatory bacteria.</title>
        <authorList>
            <person name="Pasternak Z."/>
            <person name="Pietrokovski S."/>
            <person name="Rotem O."/>
            <person name="Gophna U."/>
            <person name="Lurie-Weinberger M.N."/>
            <person name="Jurkevitch E."/>
        </authorList>
    </citation>
    <scope>NUCLEOTIDE SEQUENCE [LARGE SCALE GENOMIC DNA]</scope>
    <source>
        <strain evidence="5 6">JSS</strain>
    </source>
</reference>
<keyword evidence="6" id="KW-1185">Reference proteome</keyword>
<dbReference type="GO" id="GO:0044780">
    <property type="term" value="P:bacterial-type flagellum assembly"/>
    <property type="evidence" value="ECO:0007669"/>
    <property type="project" value="InterPro"/>
</dbReference>
<evidence type="ECO:0000313" key="6">
    <source>
        <dbReference type="Proteomes" id="UP000012040"/>
    </source>
</evidence>
<keyword evidence="3" id="KW-1005">Bacterial flagellum biogenesis</keyword>
<dbReference type="OrthoDB" id="5294312at2"/>
<dbReference type="STRING" id="1184267.A11Q_570"/>
<dbReference type="eggNOG" id="ENOG50309FF">
    <property type="taxonomic scope" value="Bacteria"/>
</dbReference>
<dbReference type="SUPFAM" id="SSF140566">
    <property type="entry name" value="FlgN-like"/>
    <property type="match status" value="1"/>
</dbReference>
<gene>
    <name evidence="5" type="ORF">A11Q_570</name>
</gene>
<evidence type="ECO:0000256" key="4">
    <source>
        <dbReference type="SAM" id="MobiDB-lite"/>
    </source>
</evidence>
<evidence type="ECO:0000256" key="2">
    <source>
        <dbReference type="ARBA" id="ARBA00007703"/>
    </source>
</evidence>
<dbReference type="InterPro" id="IPR036679">
    <property type="entry name" value="FlgN-like_sf"/>
</dbReference>
<feature type="region of interest" description="Disordered" evidence="4">
    <location>
        <begin position="145"/>
        <end position="168"/>
    </location>
</feature>
<protein>
    <recommendedName>
        <fullName evidence="7">Flagellar protein FlgN</fullName>
    </recommendedName>
</protein>
<dbReference type="PATRIC" id="fig|1184267.3.peg.580"/>
<accession>M4V8K7</accession>
<dbReference type="Gene3D" id="1.20.58.300">
    <property type="entry name" value="FlgN-like"/>
    <property type="match status" value="1"/>
</dbReference>
<dbReference type="EMBL" id="CP003537">
    <property type="protein sequence ID" value="AGH94790.1"/>
    <property type="molecule type" value="Genomic_DNA"/>
</dbReference>
<sequence length="168" mass="19175">MRQQSYEKLVGNLEDITKQYRLLLECVRKEKEYLIQTNIEKLNEVNVQKEQLLGHTRSLDTLRVTYASDLAQHLGMNTNEPRLLELAQQMGGAEGDRLRSIHSALELLTKRLIEFNRENATYAESALKTVNSAMDNIKDSVTGQKTYQKKGTYRQGNDSAGHFVSKEA</sequence>
<name>M4V8K7_9BACT</name>
<dbReference type="RefSeq" id="WP_015469280.1">
    <property type="nucleotide sequence ID" value="NC_020813.1"/>
</dbReference>
<dbReference type="Proteomes" id="UP000012040">
    <property type="component" value="Chromosome"/>
</dbReference>